<evidence type="ECO:0000256" key="4">
    <source>
        <dbReference type="ARBA" id="ARBA00022840"/>
    </source>
</evidence>
<dbReference type="InterPro" id="IPR027417">
    <property type="entry name" value="P-loop_NTPase"/>
</dbReference>
<gene>
    <name evidence="6" type="ORF">ACFQ3W_14950</name>
</gene>
<dbReference type="Gene3D" id="3.40.50.300">
    <property type="entry name" value="P-loop containing nucleotide triphosphate hydrolases"/>
    <property type="match status" value="1"/>
</dbReference>
<evidence type="ECO:0000313" key="7">
    <source>
        <dbReference type="Proteomes" id="UP001597262"/>
    </source>
</evidence>
<evidence type="ECO:0000313" key="6">
    <source>
        <dbReference type="EMBL" id="MFD1177590.1"/>
    </source>
</evidence>
<evidence type="ECO:0000259" key="5">
    <source>
        <dbReference type="PROSITE" id="PS50893"/>
    </source>
</evidence>
<dbReference type="PROSITE" id="PS50893">
    <property type="entry name" value="ABC_TRANSPORTER_2"/>
    <property type="match status" value="1"/>
</dbReference>
<dbReference type="PANTHER" id="PTHR42798">
    <property type="entry name" value="LIPOPROTEIN-RELEASING SYSTEM ATP-BINDING PROTEIN LOLD"/>
    <property type="match status" value="1"/>
</dbReference>
<organism evidence="6 7">
    <name type="scientific">Paenibacillus puldeungensis</name>
    <dbReference type="NCBI Taxonomy" id="696536"/>
    <lineage>
        <taxon>Bacteria</taxon>
        <taxon>Bacillati</taxon>
        <taxon>Bacillota</taxon>
        <taxon>Bacilli</taxon>
        <taxon>Bacillales</taxon>
        <taxon>Paenibacillaceae</taxon>
        <taxon>Paenibacillus</taxon>
    </lineage>
</organism>
<dbReference type="SUPFAM" id="SSF52540">
    <property type="entry name" value="P-loop containing nucleoside triphosphate hydrolases"/>
    <property type="match status" value="1"/>
</dbReference>
<reference evidence="7" key="1">
    <citation type="journal article" date="2019" name="Int. J. Syst. Evol. Microbiol.">
        <title>The Global Catalogue of Microorganisms (GCM) 10K type strain sequencing project: providing services to taxonomists for standard genome sequencing and annotation.</title>
        <authorList>
            <consortium name="The Broad Institute Genomics Platform"/>
            <consortium name="The Broad Institute Genome Sequencing Center for Infectious Disease"/>
            <person name="Wu L."/>
            <person name="Ma J."/>
        </authorList>
    </citation>
    <scope>NUCLEOTIDE SEQUENCE [LARGE SCALE GENOMIC DNA]</scope>
    <source>
        <strain evidence="7">CCUG 59189</strain>
    </source>
</reference>
<name>A0ABW3S0Q0_9BACL</name>
<dbReference type="CDD" id="cd03255">
    <property type="entry name" value="ABC_MJ0796_LolCDE_FtsE"/>
    <property type="match status" value="1"/>
</dbReference>
<accession>A0ABW3S0Q0</accession>
<dbReference type="PANTHER" id="PTHR42798:SF6">
    <property type="entry name" value="CELL DIVISION ATP-BINDING PROTEIN FTSE"/>
    <property type="match status" value="1"/>
</dbReference>
<comment type="similarity">
    <text evidence="1">Belongs to the ABC transporter superfamily.</text>
</comment>
<dbReference type="EMBL" id="JBHTLM010000010">
    <property type="protein sequence ID" value="MFD1177590.1"/>
    <property type="molecule type" value="Genomic_DNA"/>
</dbReference>
<keyword evidence="7" id="KW-1185">Reference proteome</keyword>
<keyword evidence="4 6" id="KW-0067">ATP-binding</keyword>
<feature type="domain" description="ABC transporter" evidence="5">
    <location>
        <begin position="4"/>
        <end position="233"/>
    </location>
</feature>
<evidence type="ECO:0000256" key="1">
    <source>
        <dbReference type="ARBA" id="ARBA00005417"/>
    </source>
</evidence>
<evidence type="ECO:0000256" key="3">
    <source>
        <dbReference type="ARBA" id="ARBA00022741"/>
    </source>
</evidence>
<proteinExistence type="inferred from homology"/>
<keyword evidence="2" id="KW-0813">Transport</keyword>
<dbReference type="Proteomes" id="UP001597262">
    <property type="component" value="Unassembled WGS sequence"/>
</dbReference>
<dbReference type="RefSeq" id="WP_379320035.1">
    <property type="nucleotide sequence ID" value="NZ_JBHTLM010000010.1"/>
</dbReference>
<dbReference type="Pfam" id="PF00005">
    <property type="entry name" value="ABC_tran"/>
    <property type="match status" value="1"/>
</dbReference>
<dbReference type="InterPro" id="IPR003439">
    <property type="entry name" value="ABC_transporter-like_ATP-bd"/>
</dbReference>
<dbReference type="GO" id="GO:0005524">
    <property type="term" value="F:ATP binding"/>
    <property type="evidence" value="ECO:0007669"/>
    <property type="project" value="UniProtKB-KW"/>
</dbReference>
<comment type="caution">
    <text evidence="6">The sequence shown here is derived from an EMBL/GenBank/DDBJ whole genome shotgun (WGS) entry which is preliminary data.</text>
</comment>
<dbReference type="InterPro" id="IPR017911">
    <property type="entry name" value="MacB-like_ATP-bd"/>
</dbReference>
<dbReference type="InterPro" id="IPR003593">
    <property type="entry name" value="AAA+_ATPase"/>
</dbReference>
<keyword evidence="3" id="KW-0547">Nucleotide-binding</keyword>
<sequence length="233" mass="25685">MSRIQLRDVSKYYQEGVSQITALNKISLTVEQGEFIAVIGPSGSGKSTFLSIAGALLQASEGEVRLNSQDLTKLKPHALSSIRLKEIGFILQTSNLVPYLNVLDQLLVVKRMSGKVTASDKKYARELLEDLGLGNKLKNYPDQLSGGERQRTAIARAFMNNPSVILADEPTASLDTQRAHEVVQLIAKEVKAKNKAGIMVTHDERMLQYCDKVYRMEDGKLTPAAKKPELVTV</sequence>
<protein>
    <submittedName>
        <fullName evidence="6">ABC transporter ATP-binding protein</fullName>
    </submittedName>
</protein>
<dbReference type="SMART" id="SM00382">
    <property type="entry name" value="AAA"/>
    <property type="match status" value="1"/>
</dbReference>
<evidence type="ECO:0000256" key="2">
    <source>
        <dbReference type="ARBA" id="ARBA00022448"/>
    </source>
</evidence>